<gene>
    <name evidence="1" type="ORF">F3W81_06880</name>
</gene>
<evidence type="ECO:0000313" key="2">
    <source>
        <dbReference type="Proteomes" id="UP000594118"/>
    </source>
</evidence>
<accession>A0A7L9WJZ9</accession>
<sequence>MMEINMPRQNTPDCHTHITAPETFARIPAVLQFNWAQAKQMQGHPISADRMALLQPHHLMSGPAARGLATQATVAQQIEPYHQRTQAKLTAIIARHKANDLAARRPTPTK</sequence>
<keyword evidence="2" id="KW-1185">Reference proteome</keyword>
<name>A0A7L9WJZ9_9RHOB</name>
<proteinExistence type="predicted"/>
<protein>
    <submittedName>
        <fullName evidence="1">Uncharacterized protein</fullName>
    </submittedName>
</protein>
<dbReference type="RefSeq" id="WP_193082880.1">
    <property type="nucleotide sequence ID" value="NZ_CP045201.1"/>
</dbReference>
<evidence type="ECO:0000313" key="1">
    <source>
        <dbReference type="EMBL" id="QOL80559.1"/>
    </source>
</evidence>
<dbReference type="Proteomes" id="UP000594118">
    <property type="component" value="Chromosome"/>
</dbReference>
<dbReference type="EMBL" id="CP045201">
    <property type="protein sequence ID" value="QOL80559.1"/>
    <property type="molecule type" value="Genomic_DNA"/>
</dbReference>
<dbReference type="AlphaFoldDB" id="A0A7L9WJZ9"/>
<dbReference type="KEGG" id="pshq:F3W81_06880"/>
<organism evidence="1 2">
    <name type="scientific">Pseudooceanicola spongiae</name>
    <dbReference type="NCBI Taxonomy" id="2613965"/>
    <lineage>
        <taxon>Bacteria</taxon>
        <taxon>Pseudomonadati</taxon>
        <taxon>Pseudomonadota</taxon>
        <taxon>Alphaproteobacteria</taxon>
        <taxon>Rhodobacterales</taxon>
        <taxon>Paracoccaceae</taxon>
        <taxon>Pseudooceanicola</taxon>
    </lineage>
</organism>
<reference evidence="1 2" key="1">
    <citation type="submission" date="2019-10" db="EMBL/GenBank/DDBJ databases">
        <title>Pseudopuniceibacterium sp. HQ09 islated from Antarctica.</title>
        <authorList>
            <person name="Liao L."/>
            <person name="Su S."/>
            <person name="Chen B."/>
            <person name="Yu Y."/>
        </authorList>
    </citation>
    <scope>NUCLEOTIDE SEQUENCE [LARGE SCALE GENOMIC DNA]</scope>
    <source>
        <strain evidence="1 2">HQ09</strain>
    </source>
</reference>